<dbReference type="Proteomes" id="UP000029553">
    <property type="component" value="Unassembled WGS sequence"/>
</dbReference>
<dbReference type="CDD" id="cd06225">
    <property type="entry name" value="HAMP"/>
    <property type="match status" value="1"/>
</dbReference>
<organism evidence="9 10">
    <name type="scientific">Comamonas testosteroni</name>
    <name type="common">Pseudomonas testosteroni</name>
    <dbReference type="NCBI Taxonomy" id="285"/>
    <lineage>
        <taxon>Bacteria</taxon>
        <taxon>Pseudomonadati</taxon>
        <taxon>Pseudomonadota</taxon>
        <taxon>Betaproteobacteria</taxon>
        <taxon>Burkholderiales</taxon>
        <taxon>Comamonadaceae</taxon>
        <taxon>Comamonas</taxon>
    </lineage>
</organism>
<evidence type="ECO:0000259" key="8">
    <source>
        <dbReference type="PROSITE" id="PS50885"/>
    </source>
</evidence>
<dbReference type="Pfam" id="PF00672">
    <property type="entry name" value="HAMP"/>
    <property type="match status" value="1"/>
</dbReference>
<evidence type="ECO:0000313" key="9">
    <source>
        <dbReference type="EMBL" id="KGH23296.1"/>
    </source>
</evidence>
<dbReference type="InterPro" id="IPR004090">
    <property type="entry name" value="Chemotax_Me-accpt_rcpt"/>
</dbReference>
<dbReference type="PROSITE" id="PS50111">
    <property type="entry name" value="CHEMOTAXIS_TRANSDUC_2"/>
    <property type="match status" value="1"/>
</dbReference>
<evidence type="ECO:0000256" key="5">
    <source>
        <dbReference type="SAM" id="Coils"/>
    </source>
</evidence>
<dbReference type="AlphaFoldDB" id="A0A096EZ11"/>
<keyword evidence="6" id="KW-0472">Membrane</keyword>
<evidence type="ECO:0000256" key="2">
    <source>
        <dbReference type="ARBA" id="ARBA00022481"/>
    </source>
</evidence>
<dbReference type="InterPro" id="IPR004089">
    <property type="entry name" value="MCPsignal_dom"/>
</dbReference>
<dbReference type="GO" id="GO:0004888">
    <property type="term" value="F:transmembrane signaling receptor activity"/>
    <property type="evidence" value="ECO:0007669"/>
    <property type="project" value="InterPro"/>
</dbReference>
<dbReference type="EMBL" id="AWOR01000110">
    <property type="protein sequence ID" value="KGH23296.1"/>
    <property type="molecule type" value="Genomic_DNA"/>
</dbReference>
<keyword evidence="6" id="KW-1133">Transmembrane helix</keyword>
<gene>
    <name evidence="9" type="ORF">P353_28020</name>
</gene>
<keyword evidence="2" id="KW-0488">Methylation</keyword>
<name>A0A096EZ11_COMTE</name>
<comment type="subcellular location">
    <subcellularLocation>
        <location evidence="1">Membrane</location>
    </subcellularLocation>
</comment>
<keyword evidence="6" id="KW-0812">Transmembrane</keyword>
<dbReference type="PROSITE" id="PS50885">
    <property type="entry name" value="HAMP"/>
    <property type="match status" value="1"/>
</dbReference>
<dbReference type="SMART" id="SM00283">
    <property type="entry name" value="MA"/>
    <property type="match status" value="1"/>
</dbReference>
<dbReference type="GO" id="GO:0006935">
    <property type="term" value="P:chemotaxis"/>
    <property type="evidence" value="ECO:0007669"/>
    <property type="project" value="InterPro"/>
</dbReference>
<protein>
    <submittedName>
        <fullName evidence="9">Chemotaxis protein</fullName>
    </submittedName>
</protein>
<dbReference type="Gene3D" id="1.10.287.950">
    <property type="entry name" value="Methyl-accepting chemotaxis protein"/>
    <property type="match status" value="1"/>
</dbReference>
<sequence length="549" mass="58905">MKKFQNLSVARKMWALFLGLLLCNVLVAGGLFSYLQNVEQRVSAAVQATDKRINLALRWQALTLQSVEAALASVLSSEEHLIAQLSQKARGLMQQAGGLQQQVQADAQSEVDRSGLARVEQERKAVLNIYEQAYQARDLGKAWEAQKLVDEQLIPASRRYVQAQDAFIEAQQQQRLDAEQHGREQTAIAKRMAMGVGLFMGLVGALLSLATIRSITTPLSEAVQLAQTIAAGDLSYAPPATGRSDELGRLMQSLALMTRQLRGLVGEVQGGVEAVAAASSQMAQDNSDLSDRTAHAAEQLKATVSSIENMVTLVTHSTDSARHADQSARSAAEAAASGGSVVQEVVRNMEHMAQSSQQVAAIVGVIDGIAFQTNILALNAAVEAARAGTQGRGFAVVAAEVRELAQRSAEAAKQIRHLMEHSTKQMKSGQTLALQAGQRMEHIVRDVRTVSGLIASITEAAQAQNQGIAQISEAVQALDHMTSQNAGLVAESSAAARELFHQAQRLEAGAGRFRIDYQALDSEIADIEVDVMEKEVHVPRLAALEAEMA</sequence>
<dbReference type="PRINTS" id="PR00260">
    <property type="entry name" value="CHEMTRNSDUCR"/>
</dbReference>
<dbReference type="SMART" id="SM00304">
    <property type="entry name" value="HAMP"/>
    <property type="match status" value="1"/>
</dbReference>
<dbReference type="Pfam" id="PF00015">
    <property type="entry name" value="MCPsignal"/>
    <property type="match status" value="1"/>
</dbReference>
<comment type="similarity">
    <text evidence="3">Belongs to the methyl-accepting chemotaxis (MCP) protein family.</text>
</comment>
<proteinExistence type="inferred from homology"/>
<accession>A0A096EZ11</accession>
<evidence type="ECO:0000256" key="3">
    <source>
        <dbReference type="ARBA" id="ARBA00029447"/>
    </source>
</evidence>
<dbReference type="GO" id="GO:0007165">
    <property type="term" value="P:signal transduction"/>
    <property type="evidence" value="ECO:0007669"/>
    <property type="project" value="UniProtKB-KW"/>
</dbReference>
<dbReference type="InterPro" id="IPR003660">
    <property type="entry name" value="HAMP_dom"/>
</dbReference>
<feature type="transmembrane region" description="Helical" evidence="6">
    <location>
        <begin position="192"/>
        <end position="212"/>
    </location>
</feature>
<dbReference type="CDD" id="cd19411">
    <property type="entry name" value="MCP2201-like_sensor"/>
    <property type="match status" value="1"/>
</dbReference>
<dbReference type="PANTHER" id="PTHR43531:SF14">
    <property type="entry name" value="METHYL-ACCEPTING CHEMOTAXIS PROTEIN I-RELATED"/>
    <property type="match status" value="1"/>
</dbReference>
<evidence type="ECO:0000259" key="7">
    <source>
        <dbReference type="PROSITE" id="PS50111"/>
    </source>
</evidence>
<comment type="caution">
    <text evidence="9">The sequence shown here is derived from an EMBL/GenBank/DDBJ whole genome shotgun (WGS) entry which is preliminary data.</text>
</comment>
<evidence type="ECO:0000256" key="4">
    <source>
        <dbReference type="PROSITE-ProRule" id="PRU00284"/>
    </source>
</evidence>
<dbReference type="InterPro" id="IPR051310">
    <property type="entry name" value="MCP_chemotaxis"/>
</dbReference>
<feature type="coiled-coil region" evidence="5">
    <location>
        <begin position="75"/>
        <end position="102"/>
    </location>
</feature>
<evidence type="ECO:0000256" key="1">
    <source>
        <dbReference type="ARBA" id="ARBA00004370"/>
    </source>
</evidence>
<evidence type="ECO:0000256" key="6">
    <source>
        <dbReference type="SAM" id="Phobius"/>
    </source>
</evidence>
<dbReference type="FunFam" id="1.10.287.950:FF:000001">
    <property type="entry name" value="Methyl-accepting chemotaxis sensory transducer"/>
    <property type="match status" value="1"/>
</dbReference>
<feature type="domain" description="Methyl-accepting transducer" evidence="7">
    <location>
        <begin position="271"/>
        <end position="500"/>
    </location>
</feature>
<dbReference type="SUPFAM" id="SSF58104">
    <property type="entry name" value="Methyl-accepting chemotaxis protein (MCP) signaling domain"/>
    <property type="match status" value="1"/>
</dbReference>
<keyword evidence="5" id="KW-0175">Coiled coil</keyword>
<evidence type="ECO:0000313" key="10">
    <source>
        <dbReference type="Proteomes" id="UP000029553"/>
    </source>
</evidence>
<feature type="domain" description="HAMP" evidence="8">
    <location>
        <begin position="213"/>
        <end position="266"/>
    </location>
</feature>
<dbReference type="InterPro" id="IPR047347">
    <property type="entry name" value="YvaQ-like_sensor"/>
</dbReference>
<dbReference type="GO" id="GO:0005886">
    <property type="term" value="C:plasma membrane"/>
    <property type="evidence" value="ECO:0007669"/>
    <property type="project" value="TreeGrafter"/>
</dbReference>
<dbReference type="PANTHER" id="PTHR43531">
    <property type="entry name" value="PROTEIN ICFG"/>
    <property type="match status" value="1"/>
</dbReference>
<keyword evidence="4" id="KW-0807">Transducer</keyword>
<reference evidence="9 10" key="1">
    <citation type="submission" date="2013-09" db="EMBL/GenBank/DDBJ databases">
        <title>High correlation between genotypes and phenotypes of environmental bacteria Comamonas testosteroni strains.</title>
        <authorList>
            <person name="Liu L."/>
            <person name="Zhu W."/>
            <person name="Xia X."/>
            <person name="Xu B."/>
            <person name="Luo M."/>
            <person name="Wang G."/>
        </authorList>
    </citation>
    <scope>NUCLEOTIDE SEQUENCE [LARGE SCALE GENOMIC DNA]</scope>
    <source>
        <strain evidence="9 10">JL40</strain>
    </source>
</reference>